<name>A0A540KHN5_MALBA</name>
<accession>A0A540KHN5</accession>
<reference evidence="2 3" key="1">
    <citation type="journal article" date="2019" name="G3 (Bethesda)">
        <title>Sequencing of a Wild Apple (Malus baccata) Genome Unravels the Differences Between Cultivated and Wild Apple Species Regarding Disease Resistance and Cold Tolerance.</title>
        <authorList>
            <person name="Chen X."/>
        </authorList>
    </citation>
    <scope>NUCLEOTIDE SEQUENCE [LARGE SCALE GENOMIC DNA]</scope>
    <source>
        <strain evidence="3">cv. Shandingzi</strain>
        <tissue evidence="2">Leaves</tissue>
    </source>
</reference>
<evidence type="ECO:0000313" key="2">
    <source>
        <dbReference type="EMBL" id="TQD73699.1"/>
    </source>
</evidence>
<evidence type="ECO:0000313" key="3">
    <source>
        <dbReference type="Proteomes" id="UP000315295"/>
    </source>
</evidence>
<comment type="caution">
    <text evidence="2">The sequence shown here is derived from an EMBL/GenBank/DDBJ whole genome shotgun (WGS) entry which is preliminary data.</text>
</comment>
<evidence type="ECO:0000256" key="1">
    <source>
        <dbReference type="SAM" id="MobiDB-lite"/>
    </source>
</evidence>
<sequence>MSSAVRFLSFSTITAVDCPFPDVKLGGFRLWMTPSPYEAWRAAIRRRCCSVRHRGLQSRQLRLRNGRPVRPCPLGEDGVKTTKRVVKETVEVSVVKTRRKKQQEDRSLETISVETNDSNQTQNVEVSVGKEPLKTSIIPIETVEQVIPIETQAENQTLKTQNAEVQVDREAKENPTTPDPQETEKLSKEEEQKSEEDKTLGGGENKDAEDLTKTEEQALKKGEKKSESTEPSPVTCHASPVGLHRRGGCCRGQVPRGLKGIQLSQDSLRDPIKDGREGSPKKWVKPKPTHT</sequence>
<feature type="compositionally biased region" description="Basic and acidic residues" evidence="1">
    <location>
        <begin position="267"/>
        <end position="280"/>
    </location>
</feature>
<feature type="compositionally biased region" description="Basic residues" evidence="1">
    <location>
        <begin position="282"/>
        <end position="291"/>
    </location>
</feature>
<keyword evidence="3" id="KW-1185">Reference proteome</keyword>
<feature type="region of interest" description="Disordered" evidence="1">
    <location>
        <begin position="99"/>
        <end position="126"/>
    </location>
</feature>
<organism evidence="2 3">
    <name type="scientific">Malus baccata</name>
    <name type="common">Siberian crab apple</name>
    <name type="synonym">Pyrus baccata</name>
    <dbReference type="NCBI Taxonomy" id="106549"/>
    <lineage>
        <taxon>Eukaryota</taxon>
        <taxon>Viridiplantae</taxon>
        <taxon>Streptophyta</taxon>
        <taxon>Embryophyta</taxon>
        <taxon>Tracheophyta</taxon>
        <taxon>Spermatophyta</taxon>
        <taxon>Magnoliopsida</taxon>
        <taxon>eudicotyledons</taxon>
        <taxon>Gunneridae</taxon>
        <taxon>Pentapetalae</taxon>
        <taxon>rosids</taxon>
        <taxon>fabids</taxon>
        <taxon>Rosales</taxon>
        <taxon>Rosaceae</taxon>
        <taxon>Amygdaloideae</taxon>
        <taxon>Maleae</taxon>
        <taxon>Malus</taxon>
    </lineage>
</organism>
<proteinExistence type="predicted"/>
<feature type="compositionally biased region" description="Basic and acidic residues" evidence="1">
    <location>
        <begin position="182"/>
        <end position="228"/>
    </location>
</feature>
<dbReference type="Proteomes" id="UP000315295">
    <property type="component" value="Unassembled WGS sequence"/>
</dbReference>
<dbReference type="AlphaFoldDB" id="A0A540KHN5"/>
<gene>
    <name evidence="2" type="ORF">C1H46_040772</name>
</gene>
<feature type="compositionally biased region" description="Polar residues" evidence="1">
    <location>
        <begin position="109"/>
        <end position="125"/>
    </location>
</feature>
<protein>
    <submittedName>
        <fullName evidence="2">Uncharacterized protein</fullName>
    </submittedName>
</protein>
<feature type="region of interest" description="Disordered" evidence="1">
    <location>
        <begin position="157"/>
        <end position="291"/>
    </location>
</feature>
<dbReference type="EMBL" id="VIEB01001261">
    <property type="protein sequence ID" value="TQD73699.1"/>
    <property type="molecule type" value="Genomic_DNA"/>
</dbReference>